<evidence type="ECO:0000313" key="2">
    <source>
        <dbReference type="Proteomes" id="UP000289738"/>
    </source>
</evidence>
<proteinExistence type="predicted"/>
<keyword evidence="2" id="KW-1185">Reference proteome</keyword>
<dbReference type="STRING" id="3818.A0A444XV31"/>
<dbReference type="EMBL" id="SDMP01000019">
    <property type="protein sequence ID" value="RYQ93295.1"/>
    <property type="molecule type" value="Genomic_DNA"/>
</dbReference>
<comment type="caution">
    <text evidence="1">The sequence shown here is derived from an EMBL/GenBank/DDBJ whole genome shotgun (WGS) entry which is preliminary data.</text>
</comment>
<protein>
    <recommendedName>
        <fullName evidence="3">Methyltransferase</fullName>
    </recommendedName>
</protein>
<dbReference type="PANTHER" id="PTHR44067:SF10">
    <property type="entry name" value="S-ADENOSYL-L-METHIONINE-DEPENDENT METHYLTRANSFERASE SUPERFAMILY PROTEIN"/>
    <property type="match status" value="1"/>
</dbReference>
<name>A0A444XV31_ARAHY</name>
<evidence type="ECO:0008006" key="3">
    <source>
        <dbReference type="Google" id="ProtNLM"/>
    </source>
</evidence>
<organism evidence="1 2">
    <name type="scientific">Arachis hypogaea</name>
    <name type="common">Peanut</name>
    <dbReference type="NCBI Taxonomy" id="3818"/>
    <lineage>
        <taxon>Eukaryota</taxon>
        <taxon>Viridiplantae</taxon>
        <taxon>Streptophyta</taxon>
        <taxon>Embryophyta</taxon>
        <taxon>Tracheophyta</taxon>
        <taxon>Spermatophyta</taxon>
        <taxon>Magnoliopsida</taxon>
        <taxon>eudicotyledons</taxon>
        <taxon>Gunneridae</taxon>
        <taxon>Pentapetalae</taxon>
        <taxon>rosids</taxon>
        <taxon>fabids</taxon>
        <taxon>Fabales</taxon>
        <taxon>Fabaceae</taxon>
        <taxon>Papilionoideae</taxon>
        <taxon>50 kb inversion clade</taxon>
        <taxon>dalbergioids sensu lato</taxon>
        <taxon>Dalbergieae</taxon>
        <taxon>Pterocarpus clade</taxon>
        <taxon>Arachis</taxon>
    </lineage>
</organism>
<evidence type="ECO:0000313" key="1">
    <source>
        <dbReference type="EMBL" id="RYQ93295.1"/>
    </source>
</evidence>
<reference evidence="1 2" key="1">
    <citation type="submission" date="2019-01" db="EMBL/GenBank/DDBJ databases">
        <title>Sequencing of cultivated peanut Arachis hypogaea provides insights into genome evolution and oil improvement.</title>
        <authorList>
            <person name="Chen X."/>
        </authorList>
    </citation>
    <scope>NUCLEOTIDE SEQUENCE [LARGE SCALE GENOMIC DNA]</scope>
    <source>
        <strain evidence="2">cv. Fuhuasheng</strain>
        <tissue evidence="1">Leaves</tissue>
    </source>
</reference>
<dbReference type="AlphaFoldDB" id="A0A444XV31"/>
<dbReference type="PANTHER" id="PTHR44067">
    <property type="entry name" value="S-ADENOSYL-L-METHIONINE-DEPENDENT METHYLTRANSFERASE SUPERFAMILY PROTEIN-RELATED"/>
    <property type="match status" value="1"/>
</dbReference>
<gene>
    <name evidence="1" type="ORF">Ahy_B09g099563</name>
</gene>
<dbReference type="InterPro" id="IPR053223">
    <property type="entry name" value="Prob_Methyltransferase"/>
</dbReference>
<sequence>MLEFFLYDVYRVLRPGETFWLEHFFCFGSHVNGTYLSMFDRVGFNRFRWHAAKKLHHDGIQKNEWYISALLAKDS</sequence>
<dbReference type="Proteomes" id="UP000289738">
    <property type="component" value="Chromosome B09"/>
</dbReference>
<accession>A0A444XV31</accession>